<protein>
    <submittedName>
        <fullName evidence="1">Uncharacterized protein</fullName>
    </submittedName>
</protein>
<reference evidence="1 2" key="1">
    <citation type="journal article" date="2011" name="Stand. Genomic Sci.">
        <title>Complete genome sequence of Cellulophaga lytica type strain (LIM- 21).</title>
        <authorList>
            <person name="Pati A."/>
            <person name="Abt B."/>
            <person name="Teshima H."/>
            <person name="Nolan M."/>
            <person name="Lapidus A."/>
            <person name="Lucas S."/>
            <person name="Hammon N."/>
            <person name="Deshpande S."/>
            <person name="Cheng J.F."/>
            <person name="Tapia R."/>
            <person name="Han C."/>
            <person name="Goodwin L."/>
            <person name="Pitluck S."/>
            <person name="Liolios K."/>
            <person name="Pagani I."/>
            <person name="Mavromatis K."/>
            <person name="Ovchinikova G."/>
            <person name="Chen A."/>
            <person name="Palaniappan K."/>
            <person name="Land M."/>
            <person name="Hauser L."/>
            <person name="Jeffries C.D."/>
            <person name="Detter J.C."/>
            <person name="Brambilla E.M."/>
            <person name="Kannan K.P."/>
            <person name="Rohde M."/>
            <person name="Spring S."/>
            <person name="Goker M."/>
            <person name="Woyke T."/>
            <person name="Bristow J."/>
            <person name="Eisen J.A."/>
            <person name="Markowitz V."/>
            <person name="Hugenholtz P."/>
            <person name="Kyrpides N.C."/>
            <person name="Klenk H.P."/>
            <person name="Ivanova N."/>
        </authorList>
    </citation>
    <scope>NUCLEOTIDE SEQUENCE [LARGE SCALE GENOMIC DNA]</scope>
    <source>
        <strain evidence="2">ATCC 23178 / DSM 7489 / JCM 8516 / NBRC 14961 / NCIMB 1423 / VKM B-1433 / Cy l20</strain>
    </source>
</reference>
<dbReference type="RefSeq" id="WP_013621937.1">
    <property type="nucleotide sequence ID" value="NC_015167.1"/>
</dbReference>
<gene>
    <name evidence="1" type="ordered locus">Celly_2377</name>
</gene>
<keyword evidence="2" id="KW-1185">Reference proteome</keyword>
<dbReference type="HOGENOM" id="CLU_820604_0_0_10"/>
<sequence length="338" mass="40320">MKINSINEITQAIKNFDIAALKELLDDNKPYQDVPKSLFLEKLEKKFNQARRDDCHSFDDVFFGICESCNKGCEGMTFLSNSGYYLDLFIESKDEEFADDIYVCNKLTNFTDLEKSIDLGFSFRKDEYYNFKPTSKYLIIKKEYNELLNQISEIEKPIKVDKLLNWYYNNFNYLSETINGFGPFECFDYNLYNDAYSLVSKVERVFEITQVKEQAIESLVDYHNSSTERERLIWFFKNQENLYGSIYFEFSEKWKTDSIIFYEQEQVELELDITGYEYVIDYFLILDNLYDELIEKYKPIPVHFEGSKNGSIECSLENYLRLRNKYIDVVKKYGRKGY</sequence>
<dbReference type="OrthoDB" id="1274798at2"/>
<dbReference type="AlphaFoldDB" id="F0RGZ0"/>
<organism evidence="1 2">
    <name type="scientific">Cellulophaga lytica (strain ATCC 23178 / DSM 7489 / JCM 8516 / NBRC 14961 / NCIMB 1423 / VKM B-1433 / Cy l20)</name>
    <dbReference type="NCBI Taxonomy" id="867900"/>
    <lineage>
        <taxon>Bacteria</taxon>
        <taxon>Pseudomonadati</taxon>
        <taxon>Bacteroidota</taxon>
        <taxon>Flavobacteriia</taxon>
        <taxon>Flavobacteriales</taxon>
        <taxon>Flavobacteriaceae</taxon>
        <taxon>Cellulophaga</taxon>
    </lineage>
</organism>
<evidence type="ECO:0000313" key="1">
    <source>
        <dbReference type="EMBL" id="ADY30194.1"/>
    </source>
</evidence>
<evidence type="ECO:0000313" key="2">
    <source>
        <dbReference type="Proteomes" id="UP000007487"/>
    </source>
</evidence>
<dbReference type="EMBL" id="CP002534">
    <property type="protein sequence ID" value="ADY30194.1"/>
    <property type="molecule type" value="Genomic_DNA"/>
</dbReference>
<accession>F0RGZ0</accession>
<dbReference type="KEGG" id="cly:Celly_2377"/>
<dbReference type="STRING" id="867900.Celly_2377"/>
<dbReference type="Proteomes" id="UP000007487">
    <property type="component" value="Chromosome"/>
</dbReference>
<proteinExistence type="predicted"/>
<name>F0RGZ0_CELLC</name>
<dbReference type="eggNOG" id="ENOG50334EG">
    <property type="taxonomic scope" value="Bacteria"/>
</dbReference>